<evidence type="ECO:0000313" key="2">
    <source>
        <dbReference type="EMBL" id="MFG6443608.1"/>
    </source>
</evidence>
<sequence>MLPAPTHTAATPHSPAQPPLTRPPGQPQLEAHLAARLWRGSSLDTTATSTLSSGFAALDAELPGSGWPLRAVTELLTPQFGV</sequence>
<gene>
    <name evidence="2" type="ORF">ACG0Z3_23270</name>
</gene>
<evidence type="ECO:0000313" key="3">
    <source>
        <dbReference type="Proteomes" id="UP001606301"/>
    </source>
</evidence>
<feature type="non-terminal residue" evidence="2">
    <location>
        <position position="82"/>
    </location>
</feature>
<keyword evidence="3" id="KW-1185">Reference proteome</keyword>
<feature type="region of interest" description="Disordered" evidence="1">
    <location>
        <begin position="1"/>
        <end position="27"/>
    </location>
</feature>
<reference evidence="2 3" key="1">
    <citation type="submission" date="2024-08" db="EMBL/GenBank/DDBJ databases">
        <authorList>
            <person name="Lu H."/>
        </authorList>
    </citation>
    <scope>NUCLEOTIDE SEQUENCE [LARGE SCALE GENOMIC DNA]</scope>
    <source>
        <strain evidence="2 3">LKC17W</strain>
    </source>
</reference>
<feature type="compositionally biased region" description="Pro residues" evidence="1">
    <location>
        <begin position="15"/>
        <end position="26"/>
    </location>
</feature>
<dbReference type="EMBL" id="JBIGHW010000069">
    <property type="protein sequence ID" value="MFG6443608.1"/>
    <property type="molecule type" value="Genomic_DNA"/>
</dbReference>
<evidence type="ECO:0000256" key="1">
    <source>
        <dbReference type="SAM" id="MobiDB-lite"/>
    </source>
</evidence>
<protein>
    <submittedName>
        <fullName evidence="2">Uncharacterized protein</fullName>
    </submittedName>
</protein>
<dbReference type="Proteomes" id="UP001606301">
    <property type="component" value="Unassembled WGS sequence"/>
</dbReference>
<proteinExistence type="predicted"/>
<organism evidence="2 3">
    <name type="scientific">Pelomonas margarita</name>
    <dbReference type="NCBI Taxonomy" id="3299031"/>
    <lineage>
        <taxon>Bacteria</taxon>
        <taxon>Pseudomonadati</taxon>
        <taxon>Pseudomonadota</taxon>
        <taxon>Betaproteobacteria</taxon>
        <taxon>Burkholderiales</taxon>
        <taxon>Sphaerotilaceae</taxon>
        <taxon>Roseateles</taxon>
    </lineage>
</organism>
<name>A0ABW7FQH5_9BURK</name>
<accession>A0ABW7FQH5</accession>
<comment type="caution">
    <text evidence="2">The sequence shown here is derived from an EMBL/GenBank/DDBJ whole genome shotgun (WGS) entry which is preliminary data.</text>
</comment>